<evidence type="ECO:0000256" key="6">
    <source>
        <dbReference type="ARBA" id="ARBA00023136"/>
    </source>
</evidence>
<keyword evidence="7" id="KW-1133">Transmembrane helix</keyword>
<proteinExistence type="predicted"/>
<dbReference type="PANTHER" id="PTHR48010">
    <property type="entry name" value="OS05G0588300 PROTEIN"/>
    <property type="match status" value="1"/>
</dbReference>
<evidence type="ECO:0000256" key="1">
    <source>
        <dbReference type="ARBA" id="ARBA00004236"/>
    </source>
</evidence>
<comment type="caution">
    <text evidence="10">The sequence shown here is derived from an EMBL/GenBank/DDBJ whole genome shotgun (WGS) entry which is preliminary data.</text>
</comment>
<keyword evidence="3" id="KW-0433">Leucine-rich repeat</keyword>
<feature type="domain" description="Disease resistance R13L4/SHOC-2-like LRR" evidence="9">
    <location>
        <begin position="111"/>
        <end position="370"/>
    </location>
</feature>
<keyword evidence="11" id="KW-1185">Reference proteome</keyword>
<dbReference type="InterPro" id="IPR050994">
    <property type="entry name" value="At_inactive_RLKs"/>
</dbReference>
<dbReference type="InterPro" id="IPR032675">
    <property type="entry name" value="LRR_dom_sf"/>
</dbReference>
<keyword evidence="5" id="KW-0677">Repeat</keyword>
<dbReference type="InterPro" id="IPR055414">
    <property type="entry name" value="LRR_R13L4/SHOC2-like"/>
</dbReference>
<dbReference type="FunFam" id="3.80.10.10:FF:000375">
    <property type="entry name" value="Piriformospora indica-insensitive protein 2"/>
    <property type="match status" value="1"/>
</dbReference>
<dbReference type="STRING" id="52838.A0A4S8IXD9"/>
<dbReference type="AlphaFoldDB" id="A0A4S8IXD9"/>
<dbReference type="FunFam" id="3.80.10.10:FF:000269">
    <property type="entry name" value="Piriformospora indica-insensitive protein 2"/>
    <property type="match status" value="1"/>
</dbReference>
<dbReference type="SMART" id="SM00369">
    <property type="entry name" value="LRR_TYP"/>
    <property type="match status" value="5"/>
</dbReference>
<dbReference type="PANTHER" id="PTHR48010:SF5">
    <property type="entry name" value="PROTEIN TOO MANY MOUTHS"/>
    <property type="match status" value="1"/>
</dbReference>
<comment type="subcellular location">
    <subcellularLocation>
        <location evidence="1">Cell membrane</location>
    </subcellularLocation>
</comment>
<evidence type="ECO:0000256" key="2">
    <source>
        <dbReference type="ARBA" id="ARBA00022475"/>
    </source>
</evidence>
<organism evidence="10 11">
    <name type="scientific">Musa balbisiana</name>
    <name type="common">Banana</name>
    <dbReference type="NCBI Taxonomy" id="52838"/>
    <lineage>
        <taxon>Eukaryota</taxon>
        <taxon>Viridiplantae</taxon>
        <taxon>Streptophyta</taxon>
        <taxon>Embryophyta</taxon>
        <taxon>Tracheophyta</taxon>
        <taxon>Spermatophyta</taxon>
        <taxon>Magnoliopsida</taxon>
        <taxon>Liliopsida</taxon>
        <taxon>Zingiberales</taxon>
        <taxon>Musaceae</taxon>
        <taxon>Musa</taxon>
    </lineage>
</organism>
<evidence type="ECO:0000259" key="9">
    <source>
        <dbReference type="Pfam" id="PF23598"/>
    </source>
</evidence>
<name>A0A4S8IXD9_MUSBA</name>
<dbReference type="SUPFAM" id="SSF52058">
    <property type="entry name" value="L domain-like"/>
    <property type="match status" value="1"/>
</dbReference>
<dbReference type="EMBL" id="PYDT01000008">
    <property type="protein sequence ID" value="THU53034.1"/>
    <property type="molecule type" value="Genomic_DNA"/>
</dbReference>
<dbReference type="GO" id="GO:0051707">
    <property type="term" value="P:response to other organism"/>
    <property type="evidence" value="ECO:0007669"/>
    <property type="project" value="UniProtKB-ARBA"/>
</dbReference>
<dbReference type="InterPro" id="IPR003591">
    <property type="entry name" value="Leu-rich_rpt_typical-subtyp"/>
</dbReference>
<evidence type="ECO:0000313" key="11">
    <source>
        <dbReference type="Proteomes" id="UP000317650"/>
    </source>
</evidence>
<keyword evidence="4 8" id="KW-0732">Signal</keyword>
<evidence type="ECO:0000313" key="10">
    <source>
        <dbReference type="EMBL" id="THU53034.1"/>
    </source>
</evidence>
<dbReference type="Pfam" id="PF23598">
    <property type="entry name" value="LRR_14"/>
    <property type="match status" value="1"/>
</dbReference>
<evidence type="ECO:0000256" key="3">
    <source>
        <dbReference type="ARBA" id="ARBA00022614"/>
    </source>
</evidence>
<evidence type="ECO:0000256" key="4">
    <source>
        <dbReference type="ARBA" id="ARBA00022729"/>
    </source>
</evidence>
<evidence type="ECO:0000256" key="8">
    <source>
        <dbReference type="SAM" id="SignalP"/>
    </source>
</evidence>
<evidence type="ECO:0000256" key="5">
    <source>
        <dbReference type="ARBA" id="ARBA00022737"/>
    </source>
</evidence>
<feature type="signal peptide" evidence="8">
    <location>
        <begin position="1"/>
        <end position="22"/>
    </location>
</feature>
<reference evidence="10 11" key="1">
    <citation type="journal article" date="2019" name="Nat. Plants">
        <title>Genome sequencing of Musa balbisiana reveals subgenome evolution and function divergence in polyploid bananas.</title>
        <authorList>
            <person name="Yao X."/>
        </authorList>
    </citation>
    <scope>NUCLEOTIDE SEQUENCE [LARGE SCALE GENOMIC DNA]</scope>
    <source>
        <strain evidence="11">cv. DH-PKW</strain>
        <tissue evidence="10">Leaves</tissue>
    </source>
</reference>
<protein>
    <recommendedName>
        <fullName evidence="9">Disease resistance R13L4/SHOC-2-like LRR domain-containing protein</fullName>
    </recommendedName>
</protein>
<dbReference type="GO" id="GO:0005886">
    <property type="term" value="C:plasma membrane"/>
    <property type="evidence" value="ECO:0007669"/>
    <property type="project" value="UniProtKB-SubCell"/>
</dbReference>
<dbReference type="Gene3D" id="3.80.10.10">
    <property type="entry name" value="Ribonuclease Inhibitor"/>
    <property type="match status" value="3"/>
</dbReference>
<accession>A0A4S8IXD9</accession>
<keyword evidence="2" id="KW-1003">Cell membrane</keyword>
<feature type="chain" id="PRO_5020426679" description="Disease resistance R13L4/SHOC-2-like LRR domain-containing protein" evidence="8">
    <location>
        <begin position="23"/>
        <end position="539"/>
    </location>
</feature>
<keyword evidence="6 7" id="KW-0472">Membrane</keyword>
<feature type="transmembrane region" description="Helical" evidence="7">
    <location>
        <begin position="492"/>
        <end position="511"/>
    </location>
</feature>
<keyword evidence="7" id="KW-0812">Transmembrane</keyword>
<gene>
    <name evidence="10" type="ORF">C4D60_Mb10t10180</name>
</gene>
<evidence type="ECO:0000256" key="7">
    <source>
        <dbReference type="SAM" id="Phobius"/>
    </source>
</evidence>
<dbReference type="Proteomes" id="UP000317650">
    <property type="component" value="Chromosome 10"/>
</dbReference>
<sequence>MRKSDSRLAFLLLPLLIFHSLSEPESAIAPMEKTERDALYRVIQGFVGRSWNGSDLYPDPCGWTQIQGVSCDLFDGLWYVTAISIGPILDNSLECAEEAEFSPLVFQLEHLKSLSIFSCFSSRRQTIIPTSNWENLAENLETLELRSNRGYVGEIPADLGQLRNLQSLVLVQNSLVGKLPMELGNLIHLKRLMLSGNQLSGTIPASLCNNLAELLILDLSRNSLTGSLPSSLCNATSLLKLDLSNNQLHGSLPPELGNLRHLTLLDLRNNSLSGASSKSLLGMESIQDLLLSHNPWGGSIVEFDWENLRNLTTLDLSHMGLTGTIPEAIASLKRLRYLALDNNHLSGSVFSELAALPSLNALYLNGNNLTGELGFPERFYRRMGKKFASWDNPNLCYNAVAVATGNVPYGVAQCKQDREPSTFDDSISNGRGDNGNLDKNSAPLILLSVQASETGIQSHIRNRLPLTYTVDQKIRSIMNLRIRTVDGRFATALWPVVLWTIYLIAFLRGVLTLSIPQERSVTVEQSLRLRYPSFRLCVS</sequence>
<dbReference type="FunFam" id="3.80.10.10:FF:000299">
    <property type="entry name" value="Piriformospora indica-insensitive protein 2"/>
    <property type="match status" value="1"/>
</dbReference>